<accession>A0ABQ2BQ13</accession>
<comment type="caution">
    <text evidence="6">The sequence shown here is derived from an EMBL/GenBank/DDBJ whole genome shotgun (WGS) entry which is preliminary data.</text>
</comment>
<dbReference type="PROSITE" id="PS00211">
    <property type="entry name" value="ABC_TRANSPORTER_1"/>
    <property type="match status" value="2"/>
</dbReference>
<dbReference type="InterPro" id="IPR027417">
    <property type="entry name" value="P-loop_NTPase"/>
</dbReference>
<dbReference type="SMART" id="SM00382">
    <property type="entry name" value="AAA"/>
    <property type="match status" value="2"/>
</dbReference>
<organism evidence="6 7">
    <name type="scientific">Paenibacillus marchantiophytorum</name>
    <dbReference type="NCBI Taxonomy" id="1619310"/>
    <lineage>
        <taxon>Bacteria</taxon>
        <taxon>Bacillati</taxon>
        <taxon>Bacillota</taxon>
        <taxon>Bacilli</taxon>
        <taxon>Bacillales</taxon>
        <taxon>Paenibacillaceae</taxon>
        <taxon>Paenibacillus</taxon>
    </lineage>
</organism>
<dbReference type="EMBL" id="BMHE01000003">
    <property type="protein sequence ID" value="GGI44905.1"/>
    <property type="molecule type" value="Genomic_DNA"/>
</dbReference>
<comment type="similarity">
    <text evidence="1">Belongs to the ABC transporter superfamily.</text>
</comment>
<dbReference type="NCBIfam" id="NF007739">
    <property type="entry name" value="PRK10419.1"/>
    <property type="match status" value="2"/>
</dbReference>
<dbReference type="SUPFAM" id="SSF52540">
    <property type="entry name" value="P-loop containing nucleoside triphosphate hydrolases"/>
    <property type="match status" value="2"/>
</dbReference>
<feature type="domain" description="ABC transporter" evidence="5">
    <location>
        <begin position="10"/>
        <end position="262"/>
    </location>
</feature>
<dbReference type="PROSITE" id="PS50893">
    <property type="entry name" value="ABC_TRANSPORTER_2"/>
    <property type="match status" value="2"/>
</dbReference>
<evidence type="ECO:0000313" key="7">
    <source>
        <dbReference type="Proteomes" id="UP000615455"/>
    </source>
</evidence>
<feature type="domain" description="ABC transporter" evidence="5">
    <location>
        <begin position="285"/>
        <end position="524"/>
    </location>
</feature>
<evidence type="ECO:0000256" key="3">
    <source>
        <dbReference type="ARBA" id="ARBA00022741"/>
    </source>
</evidence>
<proteinExistence type="inferred from homology"/>
<gene>
    <name evidence="6" type="ORF">GCM10008018_09430</name>
</gene>
<dbReference type="Pfam" id="PF00005">
    <property type="entry name" value="ABC_tran"/>
    <property type="match status" value="2"/>
</dbReference>
<keyword evidence="2" id="KW-0813">Transport</keyword>
<dbReference type="InterPro" id="IPR003593">
    <property type="entry name" value="AAA+_ATPase"/>
</dbReference>
<dbReference type="GO" id="GO:0005524">
    <property type="term" value="F:ATP binding"/>
    <property type="evidence" value="ECO:0007669"/>
    <property type="project" value="UniProtKB-KW"/>
</dbReference>
<dbReference type="CDD" id="cd03257">
    <property type="entry name" value="ABC_NikE_OppD_transporters"/>
    <property type="match status" value="2"/>
</dbReference>
<keyword evidence="3" id="KW-0547">Nucleotide-binding</keyword>
<dbReference type="InterPro" id="IPR017871">
    <property type="entry name" value="ABC_transporter-like_CS"/>
</dbReference>
<evidence type="ECO:0000256" key="2">
    <source>
        <dbReference type="ARBA" id="ARBA00022448"/>
    </source>
</evidence>
<protein>
    <submittedName>
        <fullName evidence="6">ABC transporter ATP-binding protein</fullName>
    </submittedName>
</protein>
<evidence type="ECO:0000259" key="5">
    <source>
        <dbReference type="PROSITE" id="PS50893"/>
    </source>
</evidence>
<dbReference type="InterPro" id="IPR050319">
    <property type="entry name" value="ABC_transp_ATP-bind"/>
</dbReference>
<reference evidence="7" key="1">
    <citation type="journal article" date="2019" name="Int. J. Syst. Evol. Microbiol.">
        <title>The Global Catalogue of Microorganisms (GCM) 10K type strain sequencing project: providing services to taxonomists for standard genome sequencing and annotation.</title>
        <authorList>
            <consortium name="The Broad Institute Genomics Platform"/>
            <consortium name="The Broad Institute Genome Sequencing Center for Infectious Disease"/>
            <person name="Wu L."/>
            <person name="Ma J."/>
        </authorList>
    </citation>
    <scope>NUCLEOTIDE SEQUENCE [LARGE SCALE GENOMIC DNA]</scope>
    <source>
        <strain evidence="7">CGMCC 1.15043</strain>
    </source>
</reference>
<dbReference type="Proteomes" id="UP000615455">
    <property type="component" value="Unassembled WGS sequence"/>
</dbReference>
<evidence type="ECO:0000256" key="1">
    <source>
        <dbReference type="ARBA" id="ARBA00005417"/>
    </source>
</evidence>
<evidence type="ECO:0000313" key="6">
    <source>
        <dbReference type="EMBL" id="GGI44905.1"/>
    </source>
</evidence>
<dbReference type="Gene3D" id="3.40.50.300">
    <property type="entry name" value="P-loop containing nucleotide triphosphate hydrolases"/>
    <property type="match status" value="2"/>
</dbReference>
<evidence type="ECO:0000256" key="4">
    <source>
        <dbReference type="ARBA" id="ARBA00022840"/>
    </source>
</evidence>
<keyword evidence="4 6" id="KW-0067">ATP-binding</keyword>
<sequence>MAIKQREAILQVKNLHVAYKQSSQEVNILNQLSFELREGEILSLLGESGSGKSTIAKALTGLLPASAHIQSGMLHIGTQVVAELASTTVNWKAIRGRQIAMLFQDARQALNPVLKIRDHFKETLLFHRAAASDQVIPITIQLLRKLHFEDELRILDCYPFQLSGGMCQRICLALALCLKPLVLIADEPTSSLDIVSQKEVLDLLKSMQEEFGLSVLLITHDIAVANAVSDRVLVLHKGVIEEEGDARSVFTNPQTAYMRHLLNSRYHIASPSQVLGMRDEHELILEISQLEKRYDQKPVLHDVNLQLHKGDIVGILGESGCGKSTLARCLTGLEPLSRGSILYRGREISRLKGKEKREMCQHIQMVFQDARASLNPGRTAWQLVQEPLRYLHIGQKKEWKTMAKLVLEEVGICGDARNRRPPQLSSGQCQRVAIARALVLGPDILICDEAVSSLDMSVRAQILELLQRMQQQLGFSIIMISHDIRVLESFCHHIAVMNQGKFCETRPADQLRASTHAYTQLLLNCAGDLEDGFYAKGGNRTYDLQYS</sequence>
<name>A0ABQ2BQ13_9BACL</name>
<dbReference type="PANTHER" id="PTHR43776">
    <property type="entry name" value="TRANSPORT ATP-BINDING PROTEIN"/>
    <property type="match status" value="1"/>
</dbReference>
<dbReference type="RefSeq" id="WP_189008289.1">
    <property type="nucleotide sequence ID" value="NZ_BMHE01000003.1"/>
</dbReference>
<keyword evidence="7" id="KW-1185">Reference proteome</keyword>
<dbReference type="InterPro" id="IPR003439">
    <property type="entry name" value="ABC_transporter-like_ATP-bd"/>
</dbReference>
<dbReference type="PANTHER" id="PTHR43776:SF7">
    <property type="entry name" value="D,D-DIPEPTIDE TRANSPORT ATP-BINDING PROTEIN DDPF-RELATED"/>
    <property type="match status" value="1"/>
</dbReference>